<dbReference type="InterPro" id="IPR002822">
    <property type="entry name" value="Ni_insertion"/>
</dbReference>
<dbReference type="NCBIfam" id="TIGR00299">
    <property type="entry name" value="nickel pincer cofactor biosynthesis protein LarC"/>
    <property type="match status" value="1"/>
</dbReference>
<dbReference type="EMBL" id="JAOYFC010000002">
    <property type="protein sequence ID" value="MCV6824490.1"/>
    <property type="molecule type" value="Genomic_DNA"/>
</dbReference>
<dbReference type="PANTHER" id="PTHR36566">
    <property type="entry name" value="NICKEL INSERTION PROTEIN-RELATED"/>
    <property type="match status" value="1"/>
</dbReference>
<gene>
    <name evidence="2" type="primary">larC</name>
    <name evidence="2" type="ORF">OH136_07955</name>
</gene>
<proteinExistence type="predicted"/>
<comment type="caution">
    <text evidence="2">The sequence shown here is derived from an EMBL/GenBank/DDBJ whole genome shotgun (WGS) entry which is preliminary data.</text>
</comment>
<evidence type="ECO:0000313" key="2">
    <source>
        <dbReference type="EMBL" id="MCV6824490.1"/>
    </source>
</evidence>
<dbReference type="AlphaFoldDB" id="A0AAE3LUK2"/>
<dbReference type="PANTHER" id="PTHR36566:SF1">
    <property type="entry name" value="PYRIDINIUM-3,5-BISTHIOCARBOXYLIC ACID MONONUCLEOTIDE NICKEL INSERTION PROTEIN"/>
    <property type="match status" value="1"/>
</dbReference>
<organism evidence="2 3">
    <name type="scientific">Halocynthiibacter halioticoli</name>
    <dbReference type="NCBI Taxonomy" id="2986804"/>
    <lineage>
        <taxon>Bacteria</taxon>
        <taxon>Pseudomonadati</taxon>
        <taxon>Pseudomonadota</taxon>
        <taxon>Alphaproteobacteria</taxon>
        <taxon>Rhodobacterales</taxon>
        <taxon>Paracoccaceae</taxon>
        <taxon>Halocynthiibacter</taxon>
    </lineage>
</organism>
<sequence>MTAHIHLDVVGGVSGDMFLAAMLSAFPEHEAGLSEDLATAGLLEHVTLKRDTIKKSGFAATQVTFEITETAPATRHWRNIKGFIEACALSEETKRTAIEIFAQLAEAEAICHGVSVDDVHFHEVADWDSLADIIGAAALLTRIGTATWSCSSLPIGSGLVQSQHGKIPVPAPATAHLLKGFDCFDDGALGERITPTGAAILKFLNPAHQKSSGKLTRIGTGAGQKSFKNIPNILRVLVLESSDTIETTTDWVTQISFEIDDMTPEEIATSAEHIRAHQGVIDVGFTQGFGKKSRPNYGFRVLTTPDAGEDVATLCFNETSTIGLRIETVARRILSRQHGQSGNIAIKVVERPSGPSAKAESDDLAAFSGLEQRRALASNATKGDSDE</sequence>
<dbReference type="Gene3D" id="3.30.70.1380">
    <property type="entry name" value="Transcriptional regulatory protein pf0864 domain like"/>
    <property type="match status" value="1"/>
</dbReference>
<dbReference type="Pfam" id="PF01969">
    <property type="entry name" value="Ni_insertion"/>
    <property type="match status" value="1"/>
</dbReference>
<dbReference type="RefSeq" id="WP_263953352.1">
    <property type="nucleotide sequence ID" value="NZ_JAOYFC010000002.1"/>
</dbReference>
<name>A0AAE3LUK2_9RHOB</name>
<keyword evidence="3" id="KW-1185">Reference proteome</keyword>
<reference evidence="2" key="1">
    <citation type="submission" date="2022-10" db="EMBL/GenBank/DDBJ databases">
        <authorList>
            <person name="Yue Y."/>
        </authorList>
    </citation>
    <scope>NUCLEOTIDE SEQUENCE</scope>
    <source>
        <strain evidence="2">Z654</strain>
    </source>
</reference>
<accession>A0AAE3LUK2</accession>
<protein>
    <submittedName>
        <fullName evidence="2">Nickel pincer cofactor biosynthesis protein LarC</fullName>
    </submittedName>
</protein>
<dbReference type="Proteomes" id="UP001208041">
    <property type="component" value="Unassembled WGS sequence"/>
</dbReference>
<keyword evidence="1" id="KW-0533">Nickel</keyword>
<evidence type="ECO:0000313" key="3">
    <source>
        <dbReference type="Proteomes" id="UP001208041"/>
    </source>
</evidence>
<evidence type="ECO:0000256" key="1">
    <source>
        <dbReference type="ARBA" id="ARBA00022596"/>
    </source>
</evidence>